<keyword evidence="2" id="KW-1185">Reference proteome</keyword>
<evidence type="ECO:0000313" key="1">
    <source>
        <dbReference type="EMBL" id="MBD2604776.1"/>
    </source>
</evidence>
<name>A0ABR8GP96_9CYAN</name>
<evidence type="ECO:0000313" key="2">
    <source>
        <dbReference type="Proteomes" id="UP000660380"/>
    </source>
</evidence>
<comment type="caution">
    <text evidence="1">The sequence shown here is derived from an EMBL/GenBank/DDBJ whole genome shotgun (WGS) entry which is preliminary data.</text>
</comment>
<dbReference type="EMBL" id="JACJTA010000015">
    <property type="protein sequence ID" value="MBD2604776.1"/>
    <property type="molecule type" value="Genomic_DNA"/>
</dbReference>
<reference evidence="1 2" key="1">
    <citation type="journal article" date="2020" name="ISME J.">
        <title>Comparative genomics reveals insights into cyanobacterial evolution and habitat adaptation.</title>
        <authorList>
            <person name="Chen M.Y."/>
            <person name="Teng W.K."/>
            <person name="Zhao L."/>
            <person name="Hu C.X."/>
            <person name="Zhou Y.K."/>
            <person name="Han B.P."/>
            <person name="Song L.R."/>
            <person name="Shu W.S."/>
        </authorList>
    </citation>
    <scope>NUCLEOTIDE SEQUENCE [LARGE SCALE GENOMIC DNA]</scope>
    <source>
        <strain evidence="1 2">FACHB-248</strain>
    </source>
</reference>
<organism evidence="1 2">
    <name type="scientific">Scytonema hofmannii FACHB-248</name>
    <dbReference type="NCBI Taxonomy" id="1842502"/>
    <lineage>
        <taxon>Bacteria</taxon>
        <taxon>Bacillati</taxon>
        <taxon>Cyanobacteriota</taxon>
        <taxon>Cyanophyceae</taxon>
        <taxon>Nostocales</taxon>
        <taxon>Scytonemataceae</taxon>
        <taxon>Scytonema</taxon>
    </lineage>
</organism>
<gene>
    <name evidence="1" type="ORF">H6G81_09605</name>
</gene>
<dbReference type="RefSeq" id="WP_144238120.1">
    <property type="nucleotide sequence ID" value="NZ_JACJTA010000015.1"/>
</dbReference>
<accession>A0ABR8GP96</accession>
<dbReference type="Proteomes" id="UP000660380">
    <property type="component" value="Unassembled WGS sequence"/>
</dbReference>
<proteinExistence type="predicted"/>
<protein>
    <submittedName>
        <fullName evidence="1">Uncharacterized protein</fullName>
    </submittedName>
</protein>
<sequence length="312" mass="34713">MSDLTAMTTMNLGFTQGFNAGLTTEVSGSSAYTKEIPKVTVTKLRWQQYSWTAYKLTTGELVFSDRQMALAVGQSKKVAQDFVRNNNLNTILVQLPNRTLMRANPLSTVAAYWKSLLALDLITNSSNSFNWEEFLEWVETSASKFSLNESPISKFKIDTQNLKTVVSAQPIKLQLQDELVTSTSNLELEVLVLFSGEYRISYQSGLAVIGTNLNWLKALKNSPRKLRALENKGFSGLSKLCYVHTSSCVREIETLSIDDWLTIWEYFANHGNTKASAVLKACAKESIQKRAASAATGFNLANSNESQFLIAQ</sequence>